<organism evidence="2 3">
    <name type="scientific">Pseudomonas monteilii</name>
    <dbReference type="NCBI Taxonomy" id="76759"/>
    <lineage>
        <taxon>Bacteria</taxon>
        <taxon>Pseudomonadati</taxon>
        <taxon>Pseudomonadota</taxon>
        <taxon>Gammaproteobacteria</taxon>
        <taxon>Pseudomonadales</taxon>
        <taxon>Pseudomonadaceae</taxon>
        <taxon>Pseudomonas</taxon>
    </lineage>
</organism>
<name>A0AAE6RI00_9PSED</name>
<dbReference type="AlphaFoldDB" id="A0AAE6RI00"/>
<dbReference type="Proteomes" id="UP000464593">
    <property type="component" value="Chromosome"/>
</dbReference>
<accession>A0AAE6RI00</accession>
<evidence type="ECO:0000256" key="1">
    <source>
        <dbReference type="SAM" id="MobiDB-lite"/>
    </source>
</evidence>
<dbReference type="EMBL" id="CP040324">
    <property type="protein sequence ID" value="QHB30390.1"/>
    <property type="molecule type" value="Genomic_DNA"/>
</dbReference>
<feature type="compositionally biased region" description="Low complexity" evidence="1">
    <location>
        <begin position="66"/>
        <end position="80"/>
    </location>
</feature>
<protein>
    <submittedName>
        <fullName evidence="2">FAD-dependent oxidoreductase</fullName>
    </submittedName>
</protein>
<feature type="region of interest" description="Disordered" evidence="1">
    <location>
        <begin position="1"/>
        <end position="29"/>
    </location>
</feature>
<feature type="compositionally biased region" description="Basic and acidic residues" evidence="1">
    <location>
        <begin position="87"/>
        <end position="96"/>
    </location>
</feature>
<evidence type="ECO:0000313" key="3">
    <source>
        <dbReference type="Proteomes" id="UP000464593"/>
    </source>
</evidence>
<feature type="compositionally biased region" description="Basic and acidic residues" evidence="1">
    <location>
        <begin position="157"/>
        <end position="170"/>
    </location>
</feature>
<sequence>MAQQAPVQASLAAGDHVDQGDSEEHRHRVVAARLDFQRSGNPLVQAFAAQQREHRRSVGRADDGADQQALDQAEVEQPGGDQAGEGGGDHYPDRGQRQRRPQCHAKACHPCAQATVEQDHCQCQVAHQVGGGVVVEDDAATIHTGDHADGEDDDQDRDAQARRQRADQDTCTHQQCADQEQAIDGACIQRQVLRNSGGRDVVADFSAKASRSRANRF</sequence>
<feature type="compositionally biased region" description="Basic and acidic residues" evidence="1">
    <location>
        <begin position="15"/>
        <end position="26"/>
    </location>
</feature>
<gene>
    <name evidence="2" type="ORF">TCK1_5044</name>
</gene>
<evidence type="ECO:0000313" key="2">
    <source>
        <dbReference type="EMBL" id="QHB30390.1"/>
    </source>
</evidence>
<feature type="region of interest" description="Disordered" evidence="1">
    <location>
        <begin position="49"/>
        <end position="98"/>
    </location>
</feature>
<feature type="region of interest" description="Disordered" evidence="1">
    <location>
        <begin position="143"/>
        <end position="173"/>
    </location>
</feature>
<reference evidence="2 3" key="1">
    <citation type="submission" date="2019-05" db="EMBL/GenBank/DDBJ databases">
        <title>Complete genome sequence of Pseudomonas Pseudomonas resinovorans.</title>
        <authorList>
            <person name="Chen H.-P."/>
        </authorList>
    </citation>
    <scope>NUCLEOTIDE SEQUENCE [LARGE SCALE GENOMIC DNA]</scope>
    <source>
        <strain evidence="2 3">TCU-CK1</strain>
    </source>
</reference>
<proteinExistence type="predicted"/>